<dbReference type="InterPro" id="IPR018247">
    <property type="entry name" value="EF_Hand_1_Ca_BS"/>
</dbReference>
<sequence>MEPEKRRLPGTVAGRSFLGGGLARAGRSSGFDLTGRSMRIALVLALLALPPLAAAQVEASSDYLARMDSDGDGRVGLEEFLDWMSYAFDARDLNRDGVLSADELPGGRGQPITREQHRERLTATFKKQDVNGDGHLSAKELAAPPQ</sequence>
<protein>
    <submittedName>
        <fullName evidence="3">EF hand</fullName>
    </submittedName>
</protein>
<dbReference type="InterPro" id="IPR011992">
    <property type="entry name" value="EF-hand-dom_pair"/>
</dbReference>
<feature type="domain" description="EF-hand" evidence="2">
    <location>
        <begin position="116"/>
        <end position="146"/>
    </location>
</feature>
<keyword evidence="4" id="KW-1185">Reference proteome</keyword>
<dbReference type="InterPro" id="IPR002048">
    <property type="entry name" value="EF_hand_dom"/>
</dbReference>
<gene>
    <name evidence="3" type="ORF">SAMN06296416_105218</name>
</gene>
<dbReference type="SUPFAM" id="SSF47473">
    <property type="entry name" value="EF-hand"/>
    <property type="match status" value="1"/>
</dbReference>
<feature type="domain" description="EF-hand" evidence="2">
    <location>
        <begin position="55"/>
        <end position="90"/>
    </location>
</feature>
<evidence type="ECO:0000259" key="2">
    <source>
        <dbReference type="PROSITE" id="PS50222"/>
    </source>
</evidence>
<feature type="region of interest" description="Disordered" evidence="1">
    <location>
        <begin position="124"/>
        <end position="146"/>
    </location>
</feature>
<reference evidence="3 4" key="1">
    <citation type="submission" date="2017-09" db="EMBL/GenBank/DDBJ databases">
        <authorList>
            <person name="Ehlers B."/>
            <person name="Leendertz F.H."/>
        </authorList>
    </citation>
    <scope>NUCLEOTIDE SEQUENCE [LARGE SCALE GENOMIC DNA]</scope>
    <source>
        <strain evidence="3 4">CGMCC 1.10978</strain>
    </source>
</reference>
<dbReference type="Proteomes" id="UP000219374">
    <property type="component" value="Unassembled WGS sequence"/>
</dbReference>
<evidence type="ECO:0000313" key="4">
    <source>
        <dbReference type="Proteomes" id="UP000219374"/>
    </source>
</evidence>
<dbReference type="Gene3D" id="1.10.238.10">
    <property type="entry name" value="EF-hand"/>
    <property type="match status" value="1"/>
</dbReference>
<dbReference type="GO" id="GO:0005509">
    <property type="term" value="F:calcium ion binding"/>
    <property type="evidence" value="ECO:0007669"/>
    <property type="project" value="InterPro"/>
</dbReference>
<dbReference type="PROSITE" id="PS50222">
    <property type="entry name" value="EF_HAND_2"/>
    <property type="match status" value="2"/>
</dbReference>
<dbReference type="EMBL" id="OCND01000005">
    <property type="protein sequence ID" value="SOD54945.1"/>
    <property type="molecule type" value="Genomic_DNA"/>
</dbReference>
<dbReference type="Pfam" id="PF13202">
    <property type="entry name" value="EF-hand_5"/>
    <property type="match status" value="3"/>
</dbReference>
<proteinExistence type="predicted"/>
<name>A0A286D8G3_9GAMM</name>
<evidence type="ECO:0000313" key="3">
    <source>
        <dbReference type="EMBL" id="SOD54945.1"/>
    </source>
</evidence>
<dbReference type="AlphaFoldDB" id="A0A286D8G3"/>
<organism evidence="3 4">
    <name type="scientific">Pseudoxanthomonas wuyuanensis</name>
    <dbReference type="NCBI Taxonomy" id="1073196"/>
    <lineage>
        <taxon>Bacteria</taxon>
        <taxon>Pseudomonadati</taxon>
        <taxon>Pseudomonadota</taxon>
        <taxon>Gammaproteobacteria</taxon>
        <taxon>Lysobacterales</taxon>
        <taxon>Lysobacteraceae</taxon>
        <taxon>Pseudoxanthomonas</taxon>
    </lineage>
</organism>
<dbReference type="PROSITE" id="PS00018">
    <property type="entry name" value="EF_HAND_1"/>
    <property type="match status" value="2"/>
</dbReference>
<feature type="compositionally biased region" description="Basic and acidic residues" evidence="1">
    <location>
        <begin position="124"/>
        <end position="138"/>
    </location>
</feature>
<accession>A0A286D8G3</accession>
<evidence type="ECO:0000256" key="1">
    <source>
        <dbReference type="SAM" id="MobiDB-lite"/>
    </source>
</evidence>